<name>A0A3D9SD58_9BACL</name>
<dbReference type="InterPro" id="IPR013196">
    <property type="entry name" value="HTH_11"/>
</dbReference>
<accession>A0A3D9SD58</accession>
<protein>
    <submittedName>
        <fullName evidence="4">Putative DNA-binding transcriptional regulator YafY</fullName>
    </submittedName>
</protein>
<dbReference type="GO" id="GO:0003677">
    <property type="term" value="F:DNA binding"/>
    <property type="evidence" value="ECO:0007669"/>
    <property type="project" value="UniProtKB-KW"/>
</dbReference>
<comment type="caution">
    <text evidence="4">The sequence shown here is derived from an EMBL/GenBank/DDBJ whole genome shotgun (WGS) entry which is preliminary data.</text>
</comment>
<dbReference type="RefSeq" id="WP_181909454.1">
    <property type="nucleotide sequence ID" value="NZ_QTTN01000007.1"/>
</dbReference>
<organism evidence="4 5">
    <name type="scientific">Paenibacillus taihuensis</name>
    <dbReference type="NCBI Taxonomy" id="1156355"/>
    <lineage>
        <taxon>Bacteria</taxon>
        <taxon>Bacillati</taxon>
        <taxon>Bacillota</taxon>
        <taxon>Bacilli</taxon>
        <taxon>Bacillales</taxon>
        <taxon>Paenibacillaceae</taxon>
        <taxon>Paenibacillus</taxon>
    </lineage>
</organism>
<reference evidence="4 5" key="1">
    <citation type="submission" date="2018-08" db="EMBL/GenBank/DDBJ databases">
        <title>Genomic Encyclopedia of Type Strains, Phase III (KMG-III): the genomes of soil and plant-associated and newly described type strains.</title>
        <authorList>
            <person name="Whitman W."/>
        </authorList>
    </citation>
    <scope>NUCLEOTIDE SEQUENCE [LARGE SCALE GENOMIC DNA]</scope>
    <source>
        <strain evidence="4 5">CGMCC 1.10966</strain>
    </source>
</reference>
<dbReference type="PROSITE" id="PS51000">
    <property type="entry name" value="HTH_DEOR_2"/>
    <property type="match status" value="1"/>
</dbReference>
<dbReference type="Gene3D" id="1.10.10.10">
    <property type="entry name" value="Winged helix-like DNA-binding domain superfamily/Winged helix DNA-binding domain"/>
    <property type="match status" value="1"/>
</dbReference>
<proteinExistence type="predicted"/>
<keyword evidence="2" id="KW-0804">Transcription</keyword>
<evidence type="ECO:0000259" key="3">
    <source>
        <dbReference type="PROSITE" id="PS51000"/>
    </source>
</evidence>
<evidence type="ECO:0000313" key="5">
    <source>
        <dbReference type="Proteomes" id="UP000256304"/>
    </source>
</evidence>
<dbReference type="PANTHER" id="PTHR34580">
    <property type="match status" value="1"/>
</dbReference>
<dbReference type="PROSITE" id="PS52050">
    <property type="entry name" value="WYL"/>
    <property type="match status" value="1"/>
</dbReference>
<dbReference type="InterPro" id="IPR036388">
    <property type="entry name" value="WH-like_DNA-bd_sf"/>
</dbReference>
<dbReference type="EMBL" id="QTTN01000007">
    <property type="protein sequence ID" value="REE88951.1"/>
    <property type="molecule type" value="Genomic_DNA"/>
</dbReference>
<keyword evidence="1" id="KW-0805">Transcription regulation</keyword>
<sequence length="247" mass="28324">MRADRLIMMTLLLQTEGRLTAKELAKRLEVSERTIYRDIDALSAAGIPVYAEPGNGGGISLPPEYRTRADDLTSSEVQALFVQHASQTMEQLGIGSSFRSGLLKIMNALPTRHKVDAEWIRDRVFLDTEAWRPRDPQVDFLQLVQQAVWEQRAALLVYQSKDGALFEARVEPHGLVAKGGIWFMVASVGAEVGESEVNRRMLPFRLTRIQSFTLLEERFDRQTEFDLVQFWRKWVERFQSTYFMPEG</sequence>
<dbReference type="SUPFAM" id="SSF46785">
    <property type="entry name" value="Winged helix' DNA-binding domain"/>
    <property type="match status" value="1"/>
</dbReference>
<dbReference type="Pfam" id="PF08279">
    <property type="entry name" value="HTH_11"/>
    <property type="match status" value="1"/>
</dbReference>
<dbReference type="PANTHER" id="PTHR34580:SF1">
    <property type="entry name" value="PROTEIN PAFC"/>
    <property type="match status" value="1"/>
</dbReference>
<dbReference type="InterPro" id="IPR026881">
    <property type="entry name" value="WYL_dom"/>
</dbReference>
<dbReference type="InterPro" id="IPR036390">
    <property type="entry name" value="WH_DNA-bd_sf"/>
</dbReference>
<keyword evidence="4" id="KW-0238">DNA-binding</keyword>
<evidence type="ECO:0000256" key="1">
    <source>
        <dbReference type="ARBA" id="ARBA00023015"/>
    </source>
</evidence>
<gene>
    <name evidence="4" type="ORF">A8990_10747</name>
</gene>
<evidence type="ECO:0000313" key="4">
    <source>
        <dbReference type="EMBL" id="REE88951.1"/>
    </source>
</evidence>
<dbReference type="GO" id="GO:0003700">
    <property type="term" value="F:DNA-binding transcription factor activity"/>
    <property type="evidence" value="ECO:0007669"/>
    <property type="project" value="InterPro"/>
</dbReference>
<evidence type="ECO:0000256" key="2">
    <source>
        <dbReference type="ARBA" id="ARBA00023163"/>
    </source>
</evidence>
<keyword evidence="5" id="KW-1185">Reference proteome</keyword>
<dbReference type="InterPro" id="IPR001034">
    <property type="entry name" value="DeoR_HTH"/>
</dbReference>
<dbReference type="AlphaFoldDB" id="A0A3D9SD58"/>
<feature type="domain" description="HTH deoR-type" evidence="3">
    <location>
        <begin position="2"/>
        <end position="60"/>
    </location>
</feature>
<dbReference type="Pfam" id="PF13280">
    <property type="entry name" value="WYL"/>
    <property type="match status" value="1"/>
</dbReference>
<dbReference type="Proteomes" id="UP000256304">
    <property type="component" value="Unassembled WGS sequence"/>
</dbReference>
<dbReference type="InterPro" id="IPR051534">
    <property type="entry name" value="CBASS_pafABC_assoc_protein"/>
</dbReference>